<dbReference type="Gene3D" id="3.30.930.10">
    <property type="entry name" value="Bira Bifunctional Protein, Domain 2"/>
    <property type="match status" value="1"/>
</dbReference>
<dbReference type="InterPro" id="IPR004364">
    <property type="entry name" value="Aa-tRNA-synt_II"/>
</dbReference>
<dbReference type="EMBL" id="CP092900">
    <property type="protein sequence ID" value="UTC25003.1"/>
    <property type="molecule type" value="Genomic_DNA"/>
</dbReference>
<dbReference type="Proteomes" id="UP001055955">
    <property type="component" value="Chromosome"/>
</dbReference>
<evidence type="ECO:0000313" key="6">
    <source>
        <dbReference type="Proteomes" id="UP001055955"/>
    </source>
</evidence>
<protein>
    <recommendedName>
        <fullName evidence="4">Aminoacyl-transfer RNA synthetases class-II family profile domain-containing protein</fullName>
    </recommendedName>
</protein>
<dbReference type="Pfam" id="PF00152">
    <property type="entry name" value="tRNA-synt_2"/>
    <property type="match status" value="1"/>
</dbReference>
<proteinExistence type="predicted"/>
<dbReference type="SUPFAM" id="SSF55681">
    <property type="entry name" value="Class II aaRS and biotin synthetases"/>
    <property type="match status" value="1"/>
</dbReference>
<dbReference type="PANTHER" id="PTHR42918">
    <property type="entry name" value="LYSYL-TRNA SYNTHETASE"/>
    <property type="match status" value="1"/>
</dbReference>
<evidence type="ECO:0000256" key="1">
    <source>
        <dbReference type="ARBA" id="ARBA00022598"/>
    </source>
</evidence>
<feature type="domain" description="Aminoacyl-transfer RNA synthetases class-II family profile" evidence="4">
    <location>
        <begin position="82"/>
        <end position="290"/>
    </location>
</feature>
<accession>A0ABY5DKI3</accession>
<evidence type="ECO:0000313" key="5">
    <source>
        <dbReference type="EMBL" id="UTC25003.1"/>
    </source>
</evidence>
<dbReference type="PANTHER" id="PTHR42918:SF6">
    <property type="entry name" value="ELONGATION FACTOR P--(R)-BETA-LYSINE LIGASE"/>
    <property type="match status" value="1"/>
</dbReference>
<dbReference type="InterPro" id="IPR006195">
    <property type="entry name" value="aa-tRNA-synth_II"/>
</dbReference>
<dbReference type="RefSeq" id="WP_258568794.1">
    <property type="nucleotide sequence ID" value="NZ_CP092900.1"/>
</dbReference>
<dbReference type="PROSITE" id="PS50862">
    <property type="entry name" value="AA_TRNA_LIGASE_II"/>
    <property type="match status" value="1"/>
</dbReference>
<sequence>MSPEPSSSTILRKKSEFLQAIRSFMQGKDILEVITNPIMSHRVPDAGVDALKIETVAQGVSFLHTSPEWEMKRLLCQGSGDIYYLGTVFRDDLNARWHKPAFTMLEWYRVGFDDRALIEECVSFLGTLGFKQPVFYHDIPDLYQDICGMNIHQASISGLEQYCIQEQIVFDGLVNSDQINGWLDLIWVNKVEPTFSSGIHVVSKFPVEQAALAKIAESPYPHAQRFEIYIDGCEVANGYHELTEEGLEDRFTELLKTTKIKKSQVVSFDDIKCLPDCSGVSFGIDRLFALRHDCLSLEV</sequence>
<keyword evidence="2" id="KW-0547">Nucleotide-binding</keyword>
<evidence type="ECO:0000259" key="4">
    <source>
        <dbReference type="PROSITE" id="PS50862"/>
    </source>
</evidence>
<evidence type="ECO:0000256" key="2">
    <source>
        <dbReference type="ARBA" id="ARBA00022741"/>
    </source>
</evidence>
<reference evidence="5 6" key="1">
    <citation type="journal article" date="2022" name="Nat. Microbiol.">
        <title>The microbiome of a bacterivorous marine choanoflagellate contains a resource-demanding obligate bacterial associate.</title>
        <authorList>
            <person name="Needham D.M."/>
            <person name="Poirier C."/>
            <person name="Bachy C."/>
            <person name="George E.E."/>
            <person name="Wilken S."/>
            <person name="Yung C.C.M."/>
            <person name="Limardo A.J."/>
            <person name="Morando M."/>
            <person name="Sudek L."/>
            <person name="Malmstrom R.R."/>
            <person name="Keeling P.J."/>
            <person name="Santoro A.E."/>
            <person name="Worden A.Z."/>
        </authorList>
    </citation>
    <scope>NUCLEOTIDE SEQUENCE [LARGE SCALE GENOMIC DNA]</scope>
    <source>
        <strain evidence="5 6">Comchoano-1</strain>
    </source>
</reference>
<gene>
    <name evidence="5" type="ORF">MMH89_04710</name>
</gene>
<evidence type="ECO:0000256" key="3">
    <source>
        <dbReference type="ARBA" id="ARBA00022840"/>
    </source>
</evidence>
<organism evidence="5 6">
    <name type="scientific">Candidatus Comchoanobacter bicostacola</name>
    <dbReference type="NCBI Taxonomy" id="2919598"/>
    <lineage>
        <taxon>Bacteria</taxon>
        <taxon>Pseudomonadati</taxon>
        <taxon>Pseudomonadota</taxon>
        <taxon>Gammaproteobacteria</taxon>
        <taxon>Candidatus Comchoanobacterales</taxon>
        <taxon>Candidatus Comchoanobacteraceae</taxon>
        <taxon>Candidatus Comchoanobacter</taxon>
    </lineage>
</organism>
<name>A0ABY5DKI3_9GAMM</name>
<dbReference type="InterPro" id="IPR045864">
    <property type="entry name" value="aa-tRNA-synth_II/BPL/LPL"/>
</dbReference>
<keyword evidence="1" id="KW-0436">Ligase</keyword>
<keyword evidence="6" id="KW-1185">Reference proteome</keyword>
<keyword evidence="3" id="KW-0067">ATP-binding</keyword>